<dbReference type="OrthoDB" id="10365120at2759"/>
<evidence type="ECO:0000313" key="1">
    <source>
        <dbReference type="EMBL" id="CAD8174347.1"/>
    </source>
</evidence>
<name>A0A8S1VBT4_PAROT</name>
<dbReference type="Proteomes" id="UP000683925">
    <property type="component" value="Unassembled WGS sequence"/>
</dbReference>
<keyword evidence="2" id="KW-1185">Reference proteome</keyword>
<gene>
    <name evidence="1" type="ORF">POCTA_138.1.T0630255</name>
</gene>
<sequence>MRNRCSLTNKTQQFLLHPSLTFNRKRSCECLDCGLQNKKMLYVTTILPQFQPYQHIITTLKEQNEIQEQRKRMKLRNKKYLLQMKNIVEKIQKQEHKPKKRQNRHHNTVFYNHKANTSNPPSPYTNEIPQTPAEPIQSTSTLFHRYNSLTPQKYFTDQKIMKLQKFSQKLKTFYLPITAPFESQMILRLELLEGGKVKLIKQTGFQDDFTVNIRLNNFQEDHKKIEEKQIKNKITLPTLQQEDEDEELTDEEINMKKLANYNKKNAYKNILKYNPRTLQSLIDKSQLGQSKIKACPKQPNQHHIALLQRSVTTNVSPFNNTNISTASPISSIQLLREKRIKPKLLPLENKPLSKFALTHNSPTKLSSTKLSMKKGFCRSILSTSGKKYQKKITFGQLIYTFDKIQQLQ</sequence>
<comment type="caution">
    <text evidence="1">The sequence shown here is derived from an EMBL/GenBank/DDBJ whole genome shotgun (WGS) entry which is preliminary data.</text>
</comment>
<evidence type="ECO:0000313" key="2">
    <source>
        <dbReference type="Proteomes" id="UP000683925"/>
    </source>
</evidence>
<dbReference type="AlphaFoldDB" id="A0A8S1VBT4"/>
<reference evidence="1" key="1">
    <citation type="submission" date="2021-01" db="EMBL/GenBank/DDBJ databases">
        <authorList>
            <consortium name="Genoscope - CEA"/>
            <person name="William W."/>
        </authorList>
    </citation>
    <scope>NUCLEOTIDE SEQUENCE</scope>
</reference>
<organism evidence="1 2">
    <name type="scientific">Paramecium octaurelia</name>
    <dbReference type="NCBI Taxonomy" id="43137"/>
    <lineage>
        <taxon>Eukaryota</taxon>
        <taxon>Sar</taxon>
        <taxon>Alveolata</taxon>
        <taxon>Ciliophora</taxon>
        <taxon>Intramacronucleata</taxon>
        <taxon>Oligohymenophorea</taxon>
        <taxon>Peniculida</taxon>
        <taxon>Parameciidae</taxon>
        <taxon>Paramecium</taxon>
    </lineage>
</organism>
<dbReference type="OMA" id="YNHKANT"/>
<protein>
    <submittedName>
        <fullName evidence="1">Uncharacterized protein</fullName>
    </submittedName>
</protein>
<proteinExistence type="predicted"/>
<dbReference type="EMBL" id="CAJJDP010000062">
    <property type="protein sequence ID" value="CAD8174347.1"/>
    <property type="molecule type" value="Genomic_DNA"/>
</dbReference>
<accession>A0A8S1VBT4</accession>